<gene>
    <name evidence="1" type="ORF">KC729_00135</name>
</gene>
<dbReference type="Proteomes" id="UP000697710">
    <property type="component" value="Unassembled WGS sequence"/>
</dbReference>
<sequence length="86" mass="9910">MKREEILHIMDITKPPELGPRDDRGRFVCPMAFLESDAVDAMRLEVEASEYGRYPRTNLESDLFLTVRAARMTAHDTIDKMTPRGK</sequence>
<name>A0A956RMH3_UNCEI</name>
<organism evidence="1 2">
    <name type="scientific">Eiseniibacteriota bacterium</name>
    <dbReference type="NCBI Taxonomy" id="2212470"/>
    <lineage>
        <taxon>Bacteria</taxon>
        <taxon>Candidatus Eiseniibacteriota</taxon>
    </lineage>
</organism>
<dbReference type="AlphaFoldDB" id="A0A956RMH3"/>
<proteinExistence type="predicted"/>
<protein>
    <submittedName>
        <fullName evidence="1">Uncharacterized protein</fullName>
    </submittedName>
</protein>
<comment type="caution">
    <text evidence="1">The sequence shown here is derived from an EMBL/GenBank/DDBJ whole genome shotgun (WGS) entry which is preliminary data.</text>
</comment>
<reference evidence="1" key="2">
    <citation type="journal article" date="2021" name="Microbiome">
        <title>Successional dynamics and alternative stable states in a saline activated sludge microbial community over 9 years.</title>
        <authorList>
            <person name="Wang Y."/>
            <person name="Ye J."/>
            <person name="Ju F."/>
            <person name="Liu L."/>
            <person name="Boyd J.A."/>
            <person name="Deng Y."/>
            <person name="Parks D.H."/>
            <person name="Jiang X."/>
            <person name="Yin X."/>
            <person name="Woodcroft B.J."/>
            <person name="Tyson G.W."/>
            <person name="Hugenholtz P."/>
            <person name="Polz M.F."/>
            <person name="Zhang T."/>
        </authorList>
    </citation>
    <scope>NUCLEOTIDE SEQUENCE</scope>
    <source>
        <strain evidence="1">HKST-UBA01</strain>
    </source>
</reference>
<reference evidence="1" key="1">
    <citation type="submission" date="2020-04" db="EMBL/GenBank/DDBJ databases">
        <authorList>
            <person name="Zhang T."/>
        </authorList>
    </citation>
    <scope>NUCLEOTIDE SEQUENCE</scope>
    <source>
        <strain evidence="1">HKST-UBA01</strain>
    </source>
</reference>
<evidence type="ECO:0000313" key="1">
    <source>
        <dbReference type="EMBL" id="MCA9726058.1"/>
    </source>
</evidence>
<evidence type="ECO:0000313" key="2">
    <source>
        <dbReference type="Proteomes" id="UP000697710"/>
    </source>
</evidence>
<accession>A0A956RMH3</accession>
<dbReference type="EMBL" id="JAGQHR010000001">
    <property type="protein sequence ID" value="MCA9726058.1"/>
    <property type="molecule type" value="Genomic_DNA"/>
</dbReference>